<dbReference type="InterPro" id="IPR013785">
    <property type="entry name" value="Aldolase_TIM"/>
</dbReference>
<dbReference type="PANTHER" id="PTHR42894:SF1">
    <property type="entry name" value="N-(5'-PHOSPHORIBOSYL)ANTHRANILATE ISOMERASE"/>
    <property type="match status" value="1"/>
</dbReference>
<gene>
    <name evidence="9" type="primary">trpF</name>
    <name evidence="11" type="ORF">IEN85_20980</name>
</gene>
<dbReference type="EC" id="5.3.1.24" evidence="3 9"/>
<keyword evidence="8 9" id="KW-0413">Isomerase</keyword>
<dbReference type="InterPro" id="IPR001240">
    <property type="entry name" value="PRAI_dom"/>
</dbReference>
<dbReference type="PANTHER" id="PTHR42894">
    <property type="entry name" value="N-(5'-PHOSPHORIBOSYL)ANTHRANILATE ISOMERASE"/>
    <property type="match status" value="1"/>
</dbReference>
<comment type="caution">
    <text evidence="11">The sequence shown here is derived from an EMBL/GenBank/DDBJ whole genome shotgun (WGS) entry which is preliminary data.</text>
</comment>
<comment type="pathway">
    <text evidence="2 9">Amino-acid biosynthesis; L-tryptophan biosynthesis; L-tryptophan from chorismate: step 3/5.</text>
</comment>
<feature type="domain" description="N-(5'phosphoribosyl) anthranilate isomerase (PRAI)" evidence="10">
    <location>
        <begin position="8"/>
        <end position="208"/>
    </location>
</feature>
<dbReference type="GO" id="GO:0000162">
    <property type="term" value="P:L-tryptophan biosynthetic process"/>
    <property type="evidence" value="ECO:0007669"/>
    <property type="project" value="UniProtKB-UniRule"/>
</dbReference>
<evidence type="ECO:0000256" key="7">
    <source>
        <dbReference type="ARBA" id="ARBA00023141"/>
    </source>
</evidence>
<dbReference type="Proteomes" id="UP000622317">
    <property type="component" value="Unassembled WGS sequence"/>
</dbReference>
<organism evidence="11 12">
    <name type="scientific">Pelagicoccus enzymogenes</name>
    <dbReference type="NCBI Taxonomy" id="2773457"/>
    <lineage>
        <taxon>Bacteria</taxon>
        <taxon>Pseudomonadati</taxon>
        <taxon>Verrucomicrobiota</taxon>
        <taxon>Opitutia</taxon>
        <taxon>Puniceicoccales</taxon>
        <taxon>Pelagicoccaceae</taxon>
        <taxon>Pelagicoccus</taxon>
    </lineage>
</organism>
<evidence type="ECO:0000259" key="10">
    <source>
        <dbReference type="Pfam" id="PF00697"/>
    </source>
</evidence>
<evidence type="ECO:0000256" key="6">
    <source>
        <dbReference type="ARBA" id="ARBA00022822"/>
    </source>
</evidence>
<protein>
    <recommendedName>
        <fullName evidence="4 9">N-(5'-phosphoribosyl)anthranilate isomerase</fullName>
        <shortName evidence="9">PRAI</shortName>
        <ecNumber evidence="3 9">5.3.1.24</ecNumber>
    </recommendedName>
</protein>
<dbReference type="SUPFAM" id="SSF51366">
    <property type="entry name" value="Ribulose-phoshate binding barrel"/>
    <property type="match status" value="1"/>
</dbReference>
<dbReference type="CDD" id="cd00405">
    <property type="entry name" value="PRAI"/>
    <property type="match status" value="1"/>
</dbReference>
<evidence type="ECO:0000256" key="5">
    <source>
        <dbReference type="ARBA" id="ARBA00022605"/>
    </source>
</evidence>
<dbReference type="InterPro" id="IPR044643">
    <property type="entry name" value="TrpF_fam"/>
</dbReference>
<proteinExistence type="inferred from homology"/>
<dbReference type="EMBL" id="JACYFG010000051">
    <property type="protein sequence ID" value="MBD5781986.1"/>
    <property type="molecule type" value="Genomic_DNA"/>
</dbReference>
<dbReference type="Pfam" id="PF00697">
    <property type="entry name" value="PRAI"/>
    <property type="match status" value="1"/>
</dbReference>
<evidence type="ECO:0000313" key="11">
    <source>
        <dbReference type="EMBL" id="MBD5781986.1"/>
    </source>
</evidence>
<keyword evidence="6 9" id="KW-0822">Tryptophan biosynthesis</keyword>
<accession>A0A927FDV7</accession>
<dbReference type="HAMAP" id="MF_00135">
    <property type="entry name" value="PRAI"/>
    <property type="match status" value="1"/>
</dbReference>
<dbReference type="Gene3D" id="3.20.20.70">
    <property type="entry name" value="Aldolase class I"/>
    <property type="match status" value="1"/>
</dbReference>
<dbReference type="RefSeq" id="WP_191619059.1">
    <property type="nucleotide sequence ID" value="NZ_JACYFG010000051.1"/>
</dbReference>
<evidence type="ECO:0000256" key="9">
    <source>
        <dbReference type="HAMAP-Rule" id="MF_00135"/>
    </source>
</evidence>
<evidence type="ECO:0000256" key="8">
    <source>
        <dbReference type="ARBA" id="ARBA00023235"/>
    </source>
</evidence>
<dbReference type="GO" id="GO:0004640">
    <property type="term" value="F:phosphoribosylanthranilate isomerase activity"/>
    <property type="evidence" value="ECO:0007669"/>
    <property type="project" value="UniProtKB-UniRule"/>
</dbReference>
<sequence>MINGIQFKVCGLTRARDAQAAAAAGADYLGFIFYPKSPRCIRFERYRDIQPRLPDVPKVAVTVAPDLYTLSQLEGAGFDYFQIHFPLGLAEEIPAWSKLVGKERLWLAPKMPPQGELDPRWMEFADGFLWDAFKKDASTFGGTGSLSDWESFRQMRERYPEKRWILAGGISPENAAEALAQTGATCLDFNSSLEIEPGVKDLERISQVRVSLSEAPSGNS</sequence>
<name>A0A927FDV7_9BACT</name>
<comment type="catalytic activity">
    <reaction evidence="1 9">
        <text>N-(5-phospho-beta-D-ribosyl)anthranilate = 1-(2-carboxyphenylamino)-1-deoxy-D-ribulose 5-phosphate</text>
        <dbReference type="Rhea" id="RHEA:21540"/>
        <dbReference type="ChEBI" id="CHEBI:18277"/>
        <dbReference type="ChEBI" id="CHEBI:58613"/>
        <dbReference type="EC" id="5.3.1.24"/>
    </reaction>
</comment>
<keyword evidence="12" id="KW-1185">Reference proteome</keyword>
<evidence type="ECO:0000313" key="12">
    <source>
        <dbReference type="Proteomes" id="UP000622317"/>
    </source>
</evidence>
<keyword evidence="7 9" id="KW-0057">Aromatic amino acid biosynthesis</keyword>
<dbReference type="InterPro" id="IPR011060">
    <property type="entry name" value="RibuloseP-bd_barrel"/>
</dbReference>
<evidence type="ECO:0000256" key="3">
    <source>
        <dbReference type="ARBA" id="ARBA00012572"/>
    </source>
</evidence>
<comment type="similarity">
    <text evidence="9">Belongs to the TrpF family.</text>
</comment>
<reference evidence="11" key="1">
    <citation type="submission" date="2020-09" db="EMBL/GenBank/DDBJ databases">
        <title>Pelagicoccus enzymogenes sp. nov. with an EPS production, isolated from marine sediment.</title>
        <authorList>
            <person name="Feng X."/>
        </authorList>
    </citation>
    <scope>NUCLEOTIDE SEQUENCE</scope>
    <source>
        <strain evidence="11">NFK12</strain>
    </source>
</reference>
<dbReference type="AlphaFoldDB" id="A0A927FDV7"/>
<evidence type="ECO:0000256" key="2">
    <source>
        <dbReference type="ARBA" id="ARBA00004664"/>
    </source>
</evidence>
<keyword evidence="5 9" id="KW-0028">Amino-acid biosynthesis</keyword>
<evidence type="ECO:0000256" key="1">
    <source>
        <dbReference type="ARBA" id="ARBA00001164"/>
    </source>
</evidence>
<evidence type="ECO:0000256" key="4">
    <source>
        <dbReference type="ARBA" id="ARBA00022272"/>
    </source>
</evidence>